<evidence type="ECO:0000256" key="1">
    <source>
        <dbReference type="ARBA" id="ARBA00004651"/>
    </source>
</evidence>
<dbReference type="GO" id="GO:0015252">
    <property type="term" value="F:proton channel activity"/>
    <property type="evidence" value="ECO:0007669"/>
    <property type="project" value="InterPro"/>
</dbReference>
<name>A0A423U4A4_PENVA</name>
<keyword evidence="7 12" id="KW-1133">Transmembrane helix</keyword>
<organism evidence="13 14">
    <name type="scientific">Penaeus vannamei</name>
    <name type="common">Whiteleg shrimp</name>
    <name type="synonym">Litopenaeus vannamei</name>
    <dbReference type="NCBI Taxonomy" id="6689"/>
    <lineage>
        <taxon>Eukaryota</taxon>
        <taxon>Metazoa</taxon>
        <taxon>Ecdysozoa</taxon>
        <taxon>Arthropoda</taxon>
        <taxon>Crustacea</taxon>
        <taxon>Multicrustacea</taxon>
        <taxon>Malacostraca</taxon>
        <taxon>Eumalacostraca</taxon>
        <taxon>Eucarida</taxon>
        <taxon>Decapoda</taxon>
        <taxon>Dendrobranchiata</taxon>
        <taxon>Penaeoidea</taxon>
        <taxon>Penaeidae</taxon>
        <taxon>Penaeus</taxon>
    </lineage>
</organism>
<keyword evidence="9 12" id="KW-0472">Membrane</keyword>
<feature type="transmembrane region" description="Helical" evidence="12">
    <location>
        <begin position="537"/>
        <end position="556"/>
    </location>
</feature>
<sequence>MDNTGYIHTEAEPETPCTQASNASTDSSHSSTDGETPSSNSPGSDTPSSDSPRFDSPNSDSSGSDFPSTTVEKPSITPYRKNAIQKPATPLMVVQNWDSISLNHPVALIHPTVVPDSHSIKASDFHQQISYSDDKVEEQEPTEPKVKREWFKYSASENISIMYAIFLVMLGIVIYTADMFLGRQSVLAESFNNFLIIVQVIWLMYIHIDARIYVNHISKKLEEAEGERKDTQTGSNAQLEDPIPLYYGFTSGRHGGSIYLKIGATIFCFGHMIHTGLNLAQKVLYLLDDDPYFLECTNIPDVLMSVLQPICAFYQLFFIFKYSNLIINRRYVLARFGLMHCIGSSLCYWIYTILQETLQSIFTDFHGNSSSPSAHSSDDSSAWSIKYGCERDSYLSDMINYTTPYLYPFSIEFYILMVGLWMFLRANIGKVERHTHIPSVKVIYEGDHSKSLTSNLVIFVDCHSSNRGLFAGLFMTVITVIAIILLFILSSYEGSDEIGRYVNGVTEVVLLGVMVVAAAAAYKLIHRLDVIKETATSVDDILVYVSLPCIFFYAFLRLVPSILYSDALFGTMAILQILQVIVQTVMIYDGMRRCSNSSELRHKKPGREVITFMVVLNVALWLLQTFEVKTVGSNSAMYLFYGKEMWTLLSHLTLPFALFYRFHSSGCLANMWLVVYEVDEVH</sequence>
<feature type="transmembrane region" description="Helical" evidence="12">
    <location>
        <begin position="161"/>
        <end position="182"/>
    </location>
</feature>
<keyword evidence="8" id="KW-0406">Ion transport</keyword>
<feature type="transmembrane region" description="Helical" evidence="12">
    <location>
        <begin position="646"/>
        <end position="662"/>
    </location>
</feature>
<feature type="transmembrane region" description="Helical" evidence="12">
    <location>
        <begin position="501"/>
        <end position="525"/>
    </location>
</feature>
<keyword evidence="10" id="KW-0407">Ion channel</keyword>
<feature type="transmembrane region" description="Helical" evidence="12">
    <location>
        <begin position="609"/>
        <end position="626"/>
    </location>
</feature>
<keyword evidence="6" id="KW-0375">Hydrogen ion transport</keyword>
<proteinExistence type="inferred from homology"/>
<feature type="transmembrane region" description="Helical" evidence="12">
    <location>
        <begin position="258"/>
        <end position="279"/>
    </location>
</feature>
<evidence type="ECO:0000256" key="3">
    <source>
        <dbReference type="ARBA" id="ARBA00022448"/>
    </source>
</evidence>
<feature type="compositionally biased region" description="Low complexity" evidence="11">
    <location>
        <begin position="20"/>
        <end position="51"/>
    </location>
</feature>
<feature type="transmembrane region" description="Helical" evidence="12">
    <location>
        <begin position="469"/>
        <end position="489"/>
    </location>
</feature>
<evidence type="ECO:0000256" key="7">
    <source>
        <dbReference type="ARBA" id="ARBA00022989"/>
    </source>
</evidence>
<feature type="transmembrane region" description="Helical" evidence="12">
    <location>
        <begin position="405"/>
        <end position="424"/>
    </location>
</feature>
<reference evidence="13 14" key="2">
    <citation type="submission" date="2019-01" db="EMBL/GenBank/DDBJ databases">
        <title>The decoding of complex shrimp genome reveals the adaptation for benthos swimmer, frequently molting mechanism and breeding impact on genome.</title>
        <authorList>
            <person name="Sun Y."/>
            <person name="Gao Y."/>
            <person name="Yu Y."/>
        </authorList>
    </citation>
    <scope>NUCLEOTIDE SEQUENCE [LARGE SCALE GENOMIC DNA]</scope>
    <source>
        <tissue evidence="13">Muscle</tissue>
    </source>
</reference>
<keyword evidence="4" id="KW-1003">Cell membrane</keyword>
<dbReference type="EMBL" id="QCYY01000675">
    <property type="protein sequence ID" value="ROT83520.1"/>
    <property type="molecule type" value="Genomic_DNA"/>
</dbReference>
<comment type="subcellular location">
    <subcellularLocation>
        <location evidence="1">Cell membrane</location>
        <topology evidence="1">Multi-pass membrane protein</topology>
    </subcellularLocation>
</comment>
<evidence type="ECO:0000256" key="2">
    <source>
        <dbReference type="ARBA" id="ARBA00006513"/>
    </source>
</evidence>
<evidence type="ECO:0000313" key="14">
    <source>
        <dbReference type="Proteomes" id="UP000283509"/>
    </source>
</evidence>
<dbReference type="InterPro" id="IPR004878">
    <property type="entry name" value="Otopetrin"/>
</dbReference>
<keyword evidence="3" id="KW-0813">Transport</keyword>
<accession>A0A423U4A4</accession>
<dbReference type="Pfam" id="PF03189">
    <property type="entry name" value="Otopetrin"/>
    <property type="match status" value="1"/>
</dbReference>
<feature type="transmembrane region" description="Helical" evidence="12">
    <location>
        <begin position="194"/>
        <end position="214"/>
    </location>
</feature>
<feature type="transmembrane region" description="Helical" evidence="12">
    <location>
        <begin position="568"/>
        <end position="588"/>
    </location>
</feature>
<evidence type="ECO:0000256" key="4">
    <source>
        <dbReference type="ARBA" id="ARBA00022475"/>
    </source>
</evidence>
<dbReference type="GO" id="GO:0005886">
    <property type="term" value="C:plasma membrane"/>
    <property type="evidence" value="ECO:0007669"/>
    <property type="project" value="UniProtKB-SubCell"/>
</dbReference>
<evidence type="ECO:0000256" key="10">
    <source>
        <dbReference type="ARBA" id="ARBA00023303"/>
    </source>
</evidence>
<evidence type="ECO:0000256" key="12">
    <source>
        <dbReference type="SAM" id="Phobius"/>
    </source>
</evidence>
<evidence type="ECO:0000256" key="6">
    <source>
        <dbReference type="ARBA" id="ARBA00022781"/>
    </source>
</evidence>
<feature type="compositionally biased region" description="Polar residues" evidence="11">
    <location>
        <begin position="56"/>
        <end position="72"/>
    </location>
</feature>
<evidence type="ECO:0000256" key="11">
    <source>
        <dbReference type="SAM" id="MobiDB-lite"/>
    </source>
</evidence>
<evidence type="ECO:0000256" key="5">
    <source>
        <dbReference type="ARBA" id="ARBA00022692"/>
    </source>
</evidence>
<evidence type="ECO:0000313" key="13">
    <source>
        <dbReference type="EMBL" id="ROT83520.1"/>
    </source>
</evidence>
<dbReference type="AlphaFoldDB" id="A0A423U4A4"/>
<gene>
    <name evidence="13" type="ORF">C7M84_023316</name>
</gene>
<dbReference type="OrthoDB" id="6429739at2759"/>
<comment type="similarity">
    <text evidence="2">Belongs to the otopetrin family.</text>
</comment>
<evidence type="ECO:0000256" key="9">
    <source>
        <dbReference type="ARBA" id="ARBA00023136"/>
    </source>
</evidence>
<dbReference type="PANTHER" id="PTHR21522">
    <property type="entry name" value="PROTON CHANNEL OTOP"/>
    <property type="match status" value="1"/>
</dbReference>
<feature type="region of interest" description="Disordered" evidence="11">
    <location>
        <begin position="1"/>
        <end position="82"/>
    </location>
</feature>
<feature type="transmembrane region" description="Helical" evidence="12">
    <location>
        <begin position="299"/>
        <end position="320"/>
    </location>
</feature>
<keyword evidence="14" id="KW-1185">Reference proteome</keyword>
<comment type="caution">
    <text evidence="13">The sequence shown here is derived from an EMBL/GenBank/DDBJ whole genome shotgun (WGS) entry which is preliminary data.</text>
</comment>
<reference evidence="13 14" key="1">
    <citation type="submission" date="2018-04" db="EMBL/GenBank/DDBJ databases">
        <authorList>
            <person name="Zhang X."/>
            <person name="Yuan J."/>
            <person name="Li F."/>
            <person name="Xiang J."/>
        </authorList>
    </citation>
    <scope>NUCLEOTIDE SEQUENCE [LARGE SCALE GENOMIC DNA]</scope>
    <source>
        <tissue evidence="13">Muscle</tissue>
    </source>
</reference>
<keyword evidence="5 12" id="KW-0812">Transmembrane</keyword>
<dbReference type="PANTHER" id="PTHR21522:SF58">
    <property type="entry name" value="AGAP000074-PA"/>
    <property type="match status" value="1"/>
</dbReference>
<feature type="transmembrane region" description="Helical" evidence="12">
    <location>
        <begin position="332"/>
        <end position="351"/>
    </location>
</feature>
<protein>
    <submittedName>
        <fullName evidence="13">Putative otopetrin-2 isoform X2</fullName>
    </submittedName>
</protein>
<dbReference type="Proteomes" id="UP000283509">
    <property type="component" value="Unassembled WGS sequence"/>
</dbReference>
<evidence type="ECO:0000256" key="8">
    <source>
        <dbReference type="ARBA" id="ARBA00023065"/>
    </source>
</evidence>